<dbReference type="NCBIfam" id="TIGR00860">
    <property type="entry name" value="LIC"/>
    <property type="match status" value="1"/>
</dbReference>
<feature type="transmembrane region" description="Helical" evidence="4">
    <location>
        <begin position="364"/>
        <end position="383"/>
    </location>
</feature>
<keyword evidence="8" id="KW-1185">Reference proteome</keyword>
<dbReference type="Pfam" id="PF02931">
    <property type="entry name" value="Neur_chan_LBD"/>
    <property type="match status" value="1"/>
</dbReference>
<dbReference type="Proteomes" id="UP000708208">
    <property type="component" value="Unassembled WGS sequence"/>
</dbReference>
<evidence type="ECO:0000256" key="1">
    <source>
        <dbReference type="ARBA" id="ARBA00004141"/>
    </source>
</evidence>
<protein>
    <submittedName>
        <fullName evidence="7">Uncharacterized protein</fullName>
    </submittedName>
</protein>
<dbReference type="PROSITE" id="PS00236">
    <property type="entry name" value="NEUROTR_ION_CHANNEL"/>
    <property type="match status" value="1"/>
</dbReference>
<sequence length="585" mass="66516">MACDCRVVSPNLISRLSDEDSSKISPSLLTISHCEEFRENRTTDEMDTHEINSAHCSHLSHARHRLFGTRCITFGWILIGFLLFLCLTGRSESFEIPNDEDDLEDFEQPHGFRLRRSPEAFQSLKDVENLVPVNYSIHEPPPTEGNATKVNFSVIIMNVRDIKEINEELSLEMNLRMYWRDTRLKHLAVTTGVNTFLVLNPNLLDKIWHPDIFVDHVKSVSQPALISKPASLRIYPESVVRYSARVTITMACQMDFHYYPADTQKCHIDMKSYAYTNKILDLGWREQKGAFLADKLELPNFDVALDNTRNFTTNTSSGSYSTIRFTVLLRRKLSYHLIQTYLPSALFIIVSWLSFLIPPESVPGRMACCMTTLLTLTAMFAAVRQNTPNVSYVKALDIWMVVCIIFVFLTLVEYTVVLKLKSLKPKKKEKSPHLEAHTLSSINSGPAANGRNGSTHSIPTISYPSYGEYPTIQMRRSNTKETTFTQQPMGPHGDVRRHPSEPAMTTNLPPLPLANIPPPAQAPGSAKTPNKFETAAKKLEKFTSTIIPILFIVFNFIYWPWLIERAEYYKHRGAPDLNPGVPFKD</sequence>
<dbReference type="CDD" id="cd19049">
    <property type="entry name" value="LGIC_TM_anion"/>
    <property type="match status" value="1"/>
</dbReference>
<gene>
    <name evidence="7" type="ORF">AFUS01_LOCUS42255</name>
</gene>
<feature type="transmembrane region" description="Helical" evidence="4">
    <location>
        <begin position="542"/>
        <end position="562"/>
    </location>
</feature>
<keyword evidence="4" id="KW-0812">Transmembrane</keyword>
<feature type="transmembrane region" description="Helical" evidence="4">
    <location>
        <begin position="67"/>
        <end position="87"/>
    </location>
</feature>
<dbReference type="PANTHER" id="PTHR18945">
    <property type="entry name" value="NEUROTRANSMITTER GATED ION CHANNEL"/>
    <property type="match status" value="1"/>
</dbReference>
<dbReference type="InterPro" id="IPR006029">
    <property type="entry name" value="Neurotrans-gated_channel_TM"/>
</dbReference>
<feature type="compositionally biased region" description="Polar residues" evidence="3">
    <location>
        <begin position="438"/>
        <end position="462"/>
    </location>
</feature>
<accession>A0A8J2PQJ8</accession>
<dbReference type="GO" id="GO:0016020">
    <property type="term" value="C:membrane"/>
    <property type="evidence" value="ECO:0007669"/>
    <property type="project" value="UniProtKB-SubCell"/>
</dbReference>
<dbReference type="InterPro" id="IPR006202">
    <property type="entry name" value="Neur_chan_lig-bd"/>
</dbReference>
<feature type="domain" description="Neurotransmitter-gated ion-channel transmembrane" evidence="6">
    <location>
        <begin position="340"/>
        <end position="559"/>
    </location>
</feature>
<organism evidence="7 8">
    <name type="scientific">Allacma fusca</name>
    <dbReference type="NCBI Taxonomy" id="39272"/>
    <lineage>
        <taxon>Eukaryota</taxon>
        <taxon>Metazoa</taxon>
        <taxon>Ecdysozoa</taxon>
        <taxon>Arthropoda</taxon>
        <taxon>Hexapoda</taxon>
        <taxon>Collembola</taxon>
        <taxon>Symphypleona</taxon>
        <taxon>Sminthuridae</taxon>
        <taxon>Allacma</taxon>
    </lineage>
</organism>
<evidence type="ECO:0000256" key="4">
    <source>
        <dbReference type="SAM" id="Phobius"/>
    </source>
</evidence>
<evidence type="ECO:0000256" key="2">
    <source>
        <dbReference type="ARBA" id="ARBA00023136"/>
    </source>
</evidence>
<dbReference type="InterPro" id="IPR018000">
    <property type="entry name" value="Neurotransmitter_ion_chnl_CS"/>
</dbReference>
<feature type="region of interest" description="Disordered" evidence="3">
    <location>
        <begin position="429"/>
        <end position="462"/>
    </location>
</feature>
<dbReference type="Pfam" id="PF02932">
    <property type="entry name" value="Neur_chan_memb"/>
    <property type="match status" value="1"/>
</dbReference>
<comment type="caution">
    <text evidence="7">The sequence shown here is derived from an EMBL/GenBank/DDBJ whole genome shotgun (WGS) entry which is preliminary data.</text>
</comment>
<reference evidence="7" key="1">
    <citation type="submission" date="2021-06" db="EMBL/GenBank/DDBJ databases">
        <authorList>
            <person name="Hodson N. C."/>
            <person name="Mongue J. A."/>
            <person name="Jaron S. K."/>
        </authorList>
    </citation>
    <scope>NUCLEOTIDE SEQUENCE</scope>
</reference>
<dbReference type="GO" id="GO:0004888">
    <property type="term" value="F:transmembrane signaling receptor activity"/>
    <property type="evidence" value="ECO:0007669"/>
    <property type="project" value="InterPro"/>
</dbReference>
<dbReference type="GO" id="GO:0005230">
    <property type="term" value="F:extracellular ligand-gated monoatomic ion channel activity"/>
    <property type="evidence" value="ECO:0007669"/>
    <property type="project" value="InterPro"/>
</dbReference>
<feature type="domain" description="Neurotransmitter-gated ion-channel ligand-binding" evidence="5">
    <location>
        <begin position="134"/>
        <end position="332"/>
    </location>
</feature>
<evidence type="ECO:0000259" key="6">
    <source>
        <dbReference type="Pfam" id="PF02932"/>
    </source>
</evidence>
<name>A0A8J2PQJ8_9HEXA</name>
<keyword evidence="4" id="KW-1133">Transmembrane helix</keyword>
<evidence type="ECO:0000259" key="5">
    <source>
        <dbReference type="Pfam" id="PF02931"/>
    </source>
</evidence>
<dbReference type="InterPro" id="IPR006201">
    <property type="entry name" value="Neur_channel"/>
</dbReference>
<keyword evidence="2 4" id="KW-0472">Membrane</keyword>
<dbReference type="EMBL" id="CAJVCH010565807">
    <property type="protein sequence ID" value="CAG7832575.1"/>
    <property type="molecule type" value="Genomic_DNA"/>
</dbReference>
<evidence type="ECO:0000313" key="7">
    <source>
        <dbReference type="EMBL" id="CAG7832575.1"/>
    </source>
</evidence>
<feature type="region of interest" description="Disordered" evidence="3">
    <location>
        <begin position="481"/>
        <end position="507"/>
    </location>
</feature>
<evidence type="ECO:0000313" key="8">
    <source>
        <dbReference type="Proteomes" id="UP000708208"/>
    </source>
</evidence>
<comment type="subcellular location">
    <subcellularLocation>
        <location evidence="1">Membrane</location>
        <topology evidence="1">Multi-pass membrane protein</topology>
    </subcellularLocation>
</comment>
<feature type="transmembrane region" description="Helical" evidence="4">
    <location>
        <begin position="395"/>
        <end position="417"/>
    </location>
</feature>
<evidence type="ECO:0000256" key="3">
    <source>
        <dbReference type="SAM" id="MobiDB-lite"/>
    </source>
</evidence>
<dbReference type="AlphaFoldDB" id="A0A8J2PQJ8"/>
<proteinExistence type="predicted"/>
<dbReference type="OrthoDB" id="8175758at2759"/>
<feature type="transmembrane region" description="Helical" evidence="4">
    <location>
        <begin position="340"/>
        <end position="358"/>
    </location>
</feature>